<dbReference type="Proteomes" id="UP001470809">
    <property type="component" value="Chromosome"/>
</dbReference>
<keyword evidence="2" id="KW-1185">Reference proteome</keyword>
<proteinExistence type="predicted"/>
<sequence length="52" mass="5891">MKKRHFATTRKASLADNQISYSADIADGELAFLLFQMAENVSEPSYHLEICK</sequence>
<evidence type="ECO:0000313" key="2">
    <source>
        <dbReference type="Proteomes" id="UP001470809"/>
    </source>
</evidence>
<accession>A0AAN0NKV9</accession>
<organism evidence="1 2">
    <name type="scientific">Yoonia rhodophyticola</name>
    <dbReference type="NCBI Taxonomy" id="3137370"/>
    <lineage>
        <taxon>Bacteria</taxon>
        <taxon>Pseudomonadati</taxon>
        <taxon>Pseudomonadota</taxon>
        <taxon>Alphaproteobacteria</taxon>
        <taxon>Rhodobacterales</taxon>
        <taxon>Paracoccaceae</taxon>
        <taxon>Yoonia</taxon>
    </lineage>
</organism>
<reference evidence="2" key="1">
    <citation type="submission" date="2024-04" db="EMBL/GenBank/DDBJ databases">
        <title>Phylogenomic analyses of a clade within the roseobacter group suggest taxonomic reassignments of species of the genera Aestuariivita, Citreicella, Loktanella, Nautella, Pelagibaca, Ruegeria, Thalassobius, Thiobacimonas and Tropicibacter, and the proposal o.</title>
        <authorList>
            <person name="Jeon C.O."/>
        </authorList>
    </citation>
    <scope>NUCLEOTIDE SEQUENCE [LARGE SCALE GENOMIC DNA]</scope>
    <source>
        <strain evidence="2">SS1-5</strain>
    </source>
</reference>
<dbReference type="EMBL" id="CP151767">
    <property type="protein sequence ID" value="WZU65939.1"/>
    <property type="molecule type" value="Genomic_DNA"/>
</dbReference>
<protein>
    <submittedName>
        <fullName evidence="1">Uncharacterized protein</fullName>
    </submittedName>
</protein>
<dbReference type="KEGG" id="yrh:AABB31_12635"/>
<reference evidence="1 2" key="2">
    <citation type="submission" date="2024-08" db="EMBL/GenBank/DDBJ databases">
        <title>Phylogenomic analyses of a clade within the roseobacter group suggest taxonomic reassignments of species of the genera Aestuariivita, Citreicella, Loktanella, Nautella, Pelagibaca, Ruegeria, Thalassobius, Thiobacimonas and Tropicibacter, and the proposal o.</title>
        <authorList>
            <person name="Jeon C.O."/>
        </authorList>
    </citation>
    <scope>NUCLEOTIDE SEQUENCE [LARGE SCALE GENOMIC DNA]</scope>
    <source>
        <strain evidence="1 2">SS1-5</strain>
    </source>
</reference>
<dbReference type="RefSeq" id="WP_342075270.1">
    <property type="nucleotide sequence ID" value="NZ_CP151767.2"/>
</dbReference>
<dbReference type="AlphaFoldDB" id="A0AAN0NKV9"/>
<evidence type="ECO:0000313" key="1">
    <source>
        <dbReference type="EMBL" id="WZU65939.1"/>
    </source>
</evidence>
<name>A0AAN0NKV9_9RHOB</name>
<gene>
    <name evidence="1" type="ORF">AABB31_12635</name>
</gene>